<accession>A0ABU1YWP9</accession>
<evidence type="ECO:0000259" key="4">
    <source>
        <dbReference type="PROSITE" id="PS50893"/>
    </source>
</evidence>
<evidence type="ECO:0000256" key="3">
    <source>
        <dbReference type="ARBA" id="ARBA00022840"/>
    </source>
</evidence>
<comment type="caution">
    <text evidence="5">The sequence shown here is derived from an EMBL/GenBank/DDBJ whole genome shotgun (WGS) entry which is preliminary data.</text>
</comment>
<evidence type="ECO:0000256" key="2">
    <source>
        <dbReference type="ARBA" id="ARBA00022741"/>
    </source>
</evidence>
<dbReference type="InterPro" id="IPR017871">
    <property type="entry name" value="ABC_transporter-like_CS"/>
</dbReference>
<dbReference type="InterPro" id="IPR027417">
    <property type="entry name" value="P-loop_NTPase"/>
</dbReference>
<dbReference type="Gene3D" id="3.40.50.300">
    <property type="entry name" value="P-loop containing nucleotide triphosphate hydrolases"/>
    <property type="match status" value="1"/>
</dbReference>
<dbReference type="PROSITE" id="PS50893">
    <property type="entry name" value="ABC_TRANSPORTER_2"/>
    <property type="match status" value="1"/>
</dbReference>
<keyword evidence="6" id="KW-1185">Reference proteome</keyword>
<dbReference type="SUPFAM" id="SSF52540">
    <property type="entry name" value="P-loop containing nucleoside triphosphate hydrolases"/>
    <property type="match status" value="1"/>
</dbReference>
<dbReference type="SMART" id="SM00382">
    <property type="entry name" value="AAA"/>
    <property type="match status" value="1"/>
</dbReference>
<feature type="domain" description="ABC transporter" evidence="4">
    <location>
        <begin position="10"/>
        <end position="234"/>
    </location>
</feature>
<dbReference type="CDD" id="cd03235">
    <property type="entry name" value="ABC_Metallic_Cations"/>
    <property type="match status" value="1"/>
</dbReference>
<gene>
    <name evidence="5" type="ORF">J2S67_000058</name>
</gene>
<dbReference type="GO" id="GO:0005524">
    <property type="term" value="F:ATP binding"/>
    <property type="evidence" value="ECO:0007669"/>
    <property type="project" value="UniProtKB-KW"/>
</dbReference>
<dbReference type="NCBIfam" id="TIGR03771">
    <property type="entry name" value="anch_rpt_ABC"/>
    <property type="match status" value="1"/>
</dbReference>
<protein>
    <submittedName>
        <fullName evidence="5">Manganese/iron transport system ATP-binding protein</fullName>
    </submittedName>
</protein>
<reference evidence="5" key="1">
    <citation type="submission" date="2023-07" db="EMBL/GenBank/DDBJ databases">
        <title>Sequencing the genomes of 1000 actinobacteria strains.</title>
        <authorList>
            <person name="Klenk H.-P."/>
        </authorList>
    </citation>
    <scope>NUCLEOTIDE SEQUENCE</scope>
    <source>
        <strain evidence="5">DSM 13068</strain>
    </source>
</reference>
<dbReference type="EMBL" id="JAVDXX010000001">
    <property type="protein sequence ID" value="MDR7292790.1"/>
    <property type="molecule type" value="Genomic_DNA"/>
</dbReference>
<evidence type="ECO:0000313" key="5">
    <source>
        <dbReference type="EMBL" id="MDR7292790.1"/>
    </source>
</evidence>
<keyword evidence="2" id="KW-0547">Nucleotide-binding</keyword>
<dbReference type="Pfam" id="PF00005">
    <property type="entry name" value="ABC_tran"/>
    <property type="match status" value="1"/>
</dbReference>
<dbReference type="InterPro" id="IPR050153">
    <property type="entry name" value="Metal_Ion_Import_ABC"/>
</dbReference>
<dbReference type="Proteomes" id="UP001180715">
    <property type="component" value="Unassembled WGS sequence"/>
</dbReference>
<dbReference type="PANTHER" id="PTHR42734">
    <property type="entry name" value="METAL TRANSPORT SYSTEM ATP-BINDING PROTEIN TM_0124-RELATED"/>
    <property type="match status" value="1"/>
</dbReference>
<organism evidence="5 6">
    <name type="scientific">Pseudoglutamicibacter albus</name>
    <dbReference type="NCBI Taxonomy" id="98671"/>
    <lineage>
        <taxon>Bacteria</taxon>
        <taxon>Bacillati</taxon>
        <taxon>Actinomycetota</taxon>
        <taxon>Actinomycetes</taxon>
        <taxon>Micrococcales</taxon>
        <taxon>Micrococcaceae</taxon>
        <taxon>Pseudoglutamicibacter</taxon>
    </lineage>
</organism>
<proteinExistence type="predicted"/>
<keyword evidence="3 5" id="KW-0067">ATP-binding</keyword>
<keyword evidence="1" id="KW-0813">Transport</keyword>
<dbReference type="InterPro" id="IPR022508">
    <property type="entry name" value="ABC_trspt_anch-rpt_ATP-bd"/>
</dbReference>
<evidence type="ECO:0000313" key="6">
    <source>
        <dbReference type="Proteomes" id="UP001180715"/>
    </source>
</evidence>
<evidence type="ECO:0000256" key="1">
    <source>
        <dbReference type="ARBA" id="ARBA00022448"/>
    </source>
</evidence>
<dbReference type="PROSITE" id="PS00211">
    <property type="entry name" value="ABC_TRANSPORTER_1"/>
    <property type="match status" value="1"/>
</dbReference>
<dbReference type="InterPro" id="IPR003439">
    <property type="entry name" value="ABC_transporter-like_ATP-bd"/>
</dbReference>
<sequence length="286" mass="30182">MSENNGIAVLEGRDVCVNLGQRPVLEHASITASAGEIHVLLGPNGAGKTTLMRALQGLVPLAGGSVSVAGRLGYVPQRHDIDWTFPVAAADVVRLGLVRSVSRWRRLSVGHMKRVAHALERVSMTHLRDRPISEMSGGQRQRVMIARALVLEPSVLLLDEPFTGLDMPTQEELSALFVELARQGAAIVMSTHDLSHALTIADRVTLLNRTVIANGPPHALGDPGLWQRTFQVSEASPLLTQVGAFTGAAAEAATAPEVTTASEAAFTSAPATASEAATTVEGVRSC</sequence>
<name>A0ABU1YWP9_9MICC</name>
<dbReference type="InterPro" id="IPR003593">
    <property type="entry name" value="AAA+_ATPase"/>
</dbReference>
<dbReference type="RefSeq" id="WP_310245202.1">
    <property type="nucleotide sequence ID" value="NZ_JAVDXX010000001.1"/>
</dbReference>